<dbReference type="Proteomes" id="UP000254437">
    <property type="component" value="Unassembled WGS sequence"/>
</dbReference>
<dbReference type="InterPro" id="IPR001387">
    <property type="entry name" value="Cro/C1-type_HTH"/>
</dbReference>
<evidence type="ECO:0000256" key="1">
    <source>
        <dbReference type="ARBA" id="ARBA00023125"/>
    </source>
</evidence>
<evidence type="ECO:0000256" key="2">
    <source>
        <dbReference type="SAM" id="Coils"/>
    </source>
</evidence>
<dbReference type="PROSITE" id="PS50943">
    <property type="entry name" value="HTH_CROC1"/>
    <property type="match status" value="1"/>
</dbReference>
<evidence type="ECO:0000259" key="3">
    <source>
        <dbReference type="PROSITE" id="PS50943"/>
    </source>
</evidence>
<organism evidence="4 5">
    <name type="scientific">Moraxella lacunata</name>
    <dbReference type="NCBI Taxonomy" id="477"/>
    <lineage>
        <taxon>Bacteria</taxon>
        <taxon>Pseudomonadati</taxon>
        <taxon>Pseudomonadota</taxon>
        <taxon>Gammaproteobacteria</taxon>
        <taxon>Moraxellales</taxon>
        <taxon>Moraxellaceae</taxon>
        <taxon>Moraxella</taxon>
    </lineage>
</organism>
<dbReference type="CDD" id="cd00093">
    <property type="entry name" value="HTH_XRE"/>
    <property type="match status" value="1"/>
</dbReference>
<evidence type="ECO:0000313" key="4">
    <source>
        <dbReference type="EMBL" id="STZ64078.1"/>
    </source>
</evidence>
<dbReference type="EMBL" id="UGQU01000004">
    <property type="protein sequence ID" value="STZ64078.1"/>
    <property type="molecule type" value="Genomic_DNA"/>
</dbReference>
<keyword evidence="2" id="KW-0175">Coiled coil</keyword>
<proteinExistence type="predicted"/>
<dbReference type="Pfam" id="PF01381">
    <property type="entry name" value="HTH_3"/>
    <property type="match status" value="1"/>
</dbReference>
<feature type="domain" description="HTH cro/C1-type" evidence="3">
    <location>
        <begin position="7"/>
        <end position="61"/>
    </location>
</feature>
<gene>
    <name evidence="4" type="ORF">NCTC10359_02526</name>
</gene>
<dbReference type="GO" id="GO:0005829">
    <property type="term" value="C:cytosol"/>
    <property type="evidence" value="ECO:0007669"/>
    <property type="project" value="TreeGrafter"/>
</dbReference>
<sequence length="126" mass="14756">MKINEKLRQLREENHWSQEEMAERMNMSPSGYAKIERGETKLNLDKLQNIAQIFNIDIIELMNNDSKSVVFHMNENNGCNSSGTNYYQSTNNEVLVKEIEHLNTLLKEKDKQIQMLEEIVQLLKQG</sequence>
<feature type="coiled-coil region" evidence="2">
    <location>
        <begin position="92"/>
        <end position="126"/>
    </location>
</feature>
<dbReference type="RefSeq" id="WP_115008375.1">
    <property type="nucleotide sequence ID" value="NZ_UGQU01000004.1"/>
</dbReference>
<reference evidence="4 5" key="1">
    <citation type="submission" date="2018-06" db="EMBL/GenBank/DDBJ databases">
        <authorList>
            <consortium name="Pathogen Informatics"/>
            <person name="Doyle S."/>
        </authorList>
    </citation>
    <scope>NUCLEOTIDE SEQUENCE [LARGE SCALE GENOMIC DNA]</scope>
    <source>
        <strain evidence="4 5">NCTC10359</strain>
    </source>
</reference>
<dbReference type="SUPFAM" id="SSF47413">
    <property type="entry name" value="lambda repressor-like DNA-binding domains"/>
    <property type="match status" value="1"/>
</dbReference>
<dbReference type="GO" id="GO:0003700">
    <property type="term" value="F:DNA-binding transcription factor activity"/>
    <property type="evidence" value="ECO:0007669"/>
    <property type="project" value="TreeGrafter"/>
</dbReference>
<protein>
    <submittedName>
        <fullName evidence="4">Predicted transcriptional regulator</fullName>
    </submittedName>
</protein>
<evidence type="ECO:0000313" key="5">
    <source>
        <dbReference type="Proteomes" id="UP000254437"/>
    </source>
</evidence>
<dbReference type="InterPro" id="IPR010982">
    <property type="entry name" value="Lambda_DNA-bd_dom_sf"/>
</dbReference>
<dbReference type="GO" id="GO:0003677">
    <property type="term" value="F:DNA binding"/>
    <property type="evidence" value="ECO:0007669"/>
    <property type="project" value="UniProtKB-KW"/>
</dbReference>
<dbReference type="PANTHER" id="PTHR46797">
    <property type="entry name" value="HTH-TYPE TRANSCRIPTIONAL REGULATOR"/>
    <property type="match status" value="1"/>
</dbReference>
<keyword evidence="1" id="KW-0238">DNA-binding</keyword>
<accession>A0A378TTC5</accession>
<dbReference type="SMART" id="SM00530">
    <property type="entry name" value="HTH_XRE"/>
    <property type="match status" value="1"/>
</dbReference>
<dbReference type="PANTHER" id="PTHR46797:SF1">
    <property type="entry name" value="METHYLPHOSPHONATE SYNTHASE"/>
    <property type="match status" value="1"/>
</dbReference>
<dbReference type="Gene3D" id="1.10.260.40">
    <property type="entry name" value="lambda repressor-like DNA-binding domains"/>
    <property type="match status" value="1"/>
</dbReference>
<dbReference type="InterPro" id="IPR050807">
    <property type="entry name" value="TransReg_Diox_bact_type"/>
</dbReference>
<dbReference type="AlphaFoldDB" id="A0A378TTC5"/>
<name>A0A378TTC5_MORLA</name>